<keyword evidence="2" id="KW-0808">Transferase</keyword>
<dbReference type="GO" id="GO:0003968">
    <property type="term" value="F:RNA-directed RNA polymerase activity"/>
    <property type="evidence" value="ECO:0007669"/>
    <property type="project" value="UniProtKB-KW"/>
</dbReference>
<organism evidence="4">
    <name type="scientific">Lianyungang Botou tick virus 4</name>
    <dbReference type="NCBI Taxonomy" id="2972078"/>
    <lineage>
        <taxon>Viruses</taxon>
        <taxon>Riboviria</taxon>
        <taxon>Orthornavirae</taxon>
        <taxon>Lenarviricota</taxon>
        <taxon>Miaviricetes</taxon>
        <taxon>Ourlivirales</taxon>
        <taxon>Botourmiaviridae</taxon>
    </lineage>
</organism>
<accession>A0A9E7V223</accession>
<name>A0A9E7V223_9VIRU</name>
<keyword evidence="1 4" id="KW-0696">RNA-directed RNA polymerase</keyword>
<evidence type="ECO:0000256" key="2">
    <source>
        <dbReference type="ARBA" id="ARBA00022679"/>
    </source>
</evidence>
<proteinExistence type="predicted"/>
<evidence type="ECO:0000256" key="3">
    <source>
        <dbReference type="ARBA" id="ARBA00022695"/>
    </source>
</evidence>
<keyword evidence="3" id="KW-0548">Nucleotidyltransferase</keyword>
<evidence type="ECO:0000313" key="4">
    <source>
        <dbReference type="EMBL" id="UYL95457.1"/>
    </source>
</evidence>
<dbReference type="EMBL" id="ON746368">
    <property type="protein sequence ID" value="UYL95457.1"/>
    <property type="molecule type" value="Genomic_RNA"/>
</dbReference>
<protein>
    <submittedName>
        <fullName evidence="4">RNA-dependent RNA polymerase</fullName>
    </submittedName>
</protein>
<reference evidence="4" key="1">
    <citation type="submission" date="2022-05" db="EMBL/GenBank/DDBJ databases">
        <authorList>
            <person name="Cao W."/>
            <person name="Jia N."/>
            <person name="Lam T.T.-Y."/>
            <person name="Ni X."/>
            <person name="Liu J."/>
        </authorList>
    </citation>
    <scope>NUCLEOTIDE SEQUENCE</scope>
    <source>
        <strain evidence="4">TIGMIC 39</strain>
    </source>
</reference>
<evidence type="ECO:0000256" key="1">
    <source>
        <dbReference type="ARBA" id="ARBA00022484"/>
    </source>
</evidence>
<dbReference type="SUPFAM" id="SSF56672">
    <property type="entry name" value="DNA/RNA polymerases"/>
    <property type="match status" value="1"/>
</dbReference>
<dbReference type="InterPro" id="IPR043502">
    <property type="entry name" value="DNA/RNA_pol_sf"/>
</dbReference>
<sequence>MSVLHCSRSVARSRVKSFRQQNVPRRGVSEETGSPGTHLLGEVASVLGSIFSVELGVPNCVIQEPAKEGKKFCVGLLENPVNHTWWPAVGRLGKRERFSVSGSLFLARKVLPSSPDPLQASKHATLMSSQDPSTPPDYLLFVQREIDRMFEIGWDRGYKSHVYSHTPTSSSCLQYSRKKGGAKRWIAEQGQDWFADSCLGETSLPTRYRVRYAVVRTAGKDRGVTVPDGHAGLLGPLHRTLYDYLSQFGWLLRGEARGKKFRSFSKRKGEVFVSGDYESATDNLSLTMTEYILARVLSRARHIPSSLAEYALRSCRAEIEYRDLGGRVVNQTRGQLMGNFLSFPLLCLHNYLTFRFSIPRDVPIRINGDDIVFRCRPSEYETWKKNVGVAGLVLSAGKTLVHDSCFSLNSAFFCAESNGVREIPVIRSSWLESRDGPPTGADFGRFIRNWNGEARRLVGALWLRCHKRRIQATGRSVGCLGIRADNSQLHTAGLAPREAFFRGANSLVAVPETEVPPTKRNRQGLPGETWVFTRKAISSKPRERFSWDHQYRDACRASAWSAEVSREEIYWSEWWREAAATGREYQWLAWRRTVKRVHKMARSLNLRLRALPFVAPARGQWIPRDELPVRLCRRQGVGFR</sequence>